<organism evidence="3">
    <name type="scientific">hydrothermal vent metagenome</name>
    <dbReference type="NCBI Taxonomy" id="652676"/>
    <lineage>
        <taxon>unclassified sequences</taxon>
        <taxon>metagenomes</taxon>
        <taxon>ecological metagenomes</taxon>
    </lineage>
</organism>
<keyword evidence="3" id="KW-0808">Transferase</keyword>
<dbReference type="PANTHER" id="PTHR30576:SF0">
    <property type="entry name" value="UNDECAPRENYL-PHOSPHATE N-ACETYLGALACTOSAMINYL 1-PHOSPHATE TRANSFERASE-RELATED"/>
    <property type="match status" value="1"/>
</dbReference>
<dbReference type="PANTHER" id="PTHR30576">
    <property type="entry name" value="COLANIC BIOSYNTHESIS UDP-GLUCOSE LIPID CARRIER TRANSFERASE"/>
    <property type="match status" value="1"/>
</dbReference>
<dbReference type="AlphaFoldDB" id="A0A3B0UW01"/>
<feature type="transmembrane region" description="Helical" evidence="1">
    <location>
        <begin position="12"/>
        <end position="32"/>
    </location>
</feature>
<dbReference type="EMBL" id="UOEV01000079">
    <property type="protein sequence ID" value="VAW33040.1"/>
    <property type="molecule type" value="Genomic_DNA"/>
</dbReference>
<dbReference type="Pfam" id="PF02397">
    <property type="entry name" value="Bac_transf"/>
    <property type="match status" value="1"/>
</dbReference>
<dbReference type="EC" id="2.7.8.6" evidence="3"/>
<keyword evidence="1" id="KW-0472">Membrane</keyword>
<feature type="transmembrane region" description="Helical" evidence="1">
    <location>
        <begin position="107"/>
        <end position="125"/>
    </location>
</feature>
<proteinExistence type="predicted"/>
<dbReference type="GO" id="GO:0047360">
    <property type="term" value="F:undecaprenyl-phosphate galactose phosphotransferase activity"/>
    <property type="evidence" value="ECO:0007669"/>
    <property type="project" value="UniProtKB-EC"/>
</dbReference>
<keyword evidence="1" id="KW-0812">Transmembrane</keyword>
<accession>A0A3B0UW01</accession>
<sequence>MAFSRRETGILLAGDFLFLVGALWFSLVIRNIALPQPDYFLNNAVPFIPIFFFSLAVFYIAGLYEKPTRPNRHVMGERIIGAQIANTILAAVFFFVLPLSIAPKTILALYLVVSVVIITAWRFYALSHFAPRGKIATVLVGTGTAVEEVAEELSENDRYTVRMVSKIDTATHSSKEITEEVSKYIRLGAGIIIIDTLDRAVTDVLPALYEEMLTGTMFITFEEFYEELFDRVPLAHVDYSWLLDCLPRQHLLADATKRFIDIIGALIGGVLALAFIAPSAVILTITGGRPFIFHERIGRNGKTFRIIKMRTMLLDDHGDPKLQAKNRITRIGGFLRKTRIDELPQLWNVFVGELSFIGPRPELPRIATTYEKEIPYYHARHLIKPGLSGWAQIRDYDAPRGGADVEKTRSKLSYDLYYLKHRSFGLDLAIALKTLRALASFSGS</sequence>
<feature type="domain" description="Bacterial sugar transferase" evidence="2">
    <location>
        <begin position="257"/>
        <end position="438"/>
    </location>
</feature>
<evidence type="ECO:0000256" key="1">
    <source>
        <dbReference type="SAM" id="Phobius"/>
    </source>
</evidence>
<feature type="transmembrane region" description="Helical" evidence="1">
    <location>
        <begin position="84"/>
        <end position="101"/>
    </location>
</feature>
<reference evidence="3" key="1">
    <citation type="submission" date="2018-06" db="EMBL/GenBank/DDBJ databases">
        <authorList>
            <person name="Zhirakovskaya E."/>
        </authorList>
    </citation>
    <scope>NUCLEOTIDE SEQUENCE</scope>
</reference>
<evidence type="ECO:0000313" key="3">
    <source>
        <dbReference type="EMBL" id="VAW33040.1"/>
    </source>
</evidence>
<feature type="transmembrane region" description="Helical" evidence="1">
    <location>
        <begin position="44"/>
        <end position="64"/>
    </location>
</feature>
<evidence type="ECO:0000259" key="2">
    <source>
        <dbReference type="Pfam" id="PF02397"/>
    </source>
</evidence>
<feature type="transmembrane region" description="Helical" evidence="1">
    <location>
        <begin position="259"/>
        <end position="283"/>
    </location>
</feature>
<dbReference type="Pfam" id="PF13727">
    <property type="entry name" value="CoA_binding_3"/>
    <property type="match status" value="1"/>
</dbReference>
<protein>
    <submittedName>
        <fullName evidence="3">Undecaprenyl-phosphate galactosephosphotransferase</fullName>
        <ecNumber evidence="3">2.7.8.6</ecNumber>
    </submittedName>
</protein>
<keyword evidence="1" id="KW-1133">Transmembrane helix</keyword>
<dbReference type="InterPro" id="IPR003362">
    <property type="entry name" value="Bact_transf"/>
</dbReference>
<name>A0A3B0UW01_9ZZZZ</name>
<gene>
    <name evidence="3" type="ORF">MNBD_CPR01-554</name>
</gene>